<evidence type="ECO:0000313" key="1">
    <source>
        <dbReference type="EMBL" id="EEW37974.1"/>
    </source>
</evidence>
<dbReference type="Gene3D" id="3.40.30.10">
    <property type="entry name" value="Glutaredoxin"/>
    <property type="match status" value="1"/>
</dbReference>
<evidence type="ECO:0000313" key="2">
    <source>
        <dbReference type="Proteomes" id="UP000005926"/>
    </source>
</evidence>
<organism evidence="1 2">
    <name type="scientific">Granulicatella adiacens ATCC 49175</name>
    <dbReference type="NCBI Taxonomy" id="638301"/>
    <lineage>
        <taxon>Bacteria</taxon>
        <taxon>Bacillati</taxon>
        <taxon>Bacillota</taxon>
        <taxon>Bacilli</taxon>
        <taxon>Lactobacillales</taxon>
        <taxon>Carnobacteriaceae</taxon>
        <taxon>Granulicatella</taxon>
    </lineage>
</organism>
<dbReference type="AlphaFoldDB" id="C8NE73"/>
<dbReference type="Proteomes" id="UP000005926">
    <property type="component" value="Unassembled WGS sequence"/>
</dbReference>
<protein>
    <recommendedName>
        <fullName evidence="3">Thioredoxin-like fold domain-containing protein</fullName>
    </recommendedName>
</protein>
<reference evidence="1 2" key="1">
    <citation type="submission" date="2009-08" db="EMBL/GenBank/DDBJ databases">
        <authorList>
            <person name="Muzny D."/>
            <person name="Qin X."/>
            <person name="Deng J."/>
            <person name="Jiang H."/>
            <person name="Liu Y."/>
            <person name="Qu J."/>
            <person name="Song X.-Z."/>
            <person name="Zhang L."/>
            <person name="Thornton R."/>
            <person name="Coyle M."/>
            <person name="Francisco L."/>
            <person name="Jackson L."/>
            <person name="Javaid M."/>
            <person name="Korchina V."/>
            <person name="Kovar C."/>
            <person name="Mata R."/>
            <person name="Mathew T."/>
            <person name="Ngo R."/>
            <person name="Nguyen L."/>
            <person name="Nguyen N."/>
            <person name="Okwuonu G."/>
            <person name="Ongeri F."/>
            <person name="Pham C."/>
            <person name="Simmons D."/>
            <person name="Wilczek-Boney K."/>
            <person name="Hale W."/>
            <person name="Jakkamsetti A."/>
            <person name="Pham P."/>
            <person name="Ruth R."/>
            <person name="San Lucas F."/>
            <person name="Warren J."/>
            <person name="Zhang J."/>
            <person name="Zhao Z."/>
            <person name="Zhou C."/>
            <person name="Zhu D."/>
            <person name="Lee S."/>
            <person name="Bess C."/>
            <person name="Blankenburg K."/>
            <person name="Forbes L."/>
            <person name="Fu Q."/>
            <person name="Gubbala S."/>
            <person name="Hirani K."/>
            <person name="Jayaseelan J.C."/>
            <person name="Lara F."/>
            <person name="Munidasa M."/>
            <person name="Palculict T."/>
            <person name="Patil S."/>
            <person name="Pu L.-L."/>
            <person name="Saada N."/>
            <person name="Tang L."/>
            <person name="Weissenberger G."/>
            <person name="Zhu Y."/>
            <person name="Hemphill L."/>
            <person name="Shang Y."/>
            <person name="Youmans B."/>
            <person name="Ayvaz T."/>
            <person name="Ross M."/>
            <person name="Santibanez J."/>
            <person name="Aqrawi P."/>
            <person name="Gross S."/>
            <person name="Joshi V."/>
            <person name="Fowler G."/>
            <person name="Nazareth L."/>
            <person name="Reid J."/>
            <person name="Worley K."/>
            <person name="Petrosino J."/>
            <person name="Highlander S."/>
            <person name="Gibbs R."/>
        </authorList>
    </citation>
    <scope>NUCLEOTIDE SEQUENCE [LARGE SCALE GENOMIC DNA]</scope>
    <source>
        <strain evidence="1 2">ATCC 49175</strain>
    </source>
</reference>
<dbReference type="eggNOG" id="COG2761">
    <property type="taxonomic scope" value="Bacteria"/>
</dbReference>
<name>C8NE73_9LACT</name>
<keyword evidence="2" id="KW-1185">Reference proteome</keyword>
<proteinExistence type="predicted"/>
<sequence length="170" mass="19589">MKNQKLPVTDLDLRNDIYMKIYDAALSYKAALLQGKRLGHQFLIELQQQIHQQKREYNDDLLEEILNKVEIDKKMFYEDKSSSAVKKAYDRDLQIAQEMNVTHTPSLVIFDNSNQPYGLLLASSITAETIAEICNGEPLPGYHSTKKLVGTHTNEPQKFDKVVNMNLNRY</sequence>
<dbReference type="HOGENOM" id="CLU_1568538_0_0_9"/>
<dbReference type="STRING" id="638301.HMPREF0444_0218"/>
<gene>
    <name evidence="1" type="ORF">HMPREF0444_0218</name>
</gene>
<dbReference type="Pfam" id="PF13743">
    <property type="entry name" value="Thioredoxin_5"/>
    <property type="match status" value="1"/>
</dbReference>
<evidence type="ECO:0008006" key="3">
    <source>
        <dbReference type="Google" id="ProtNLM"/>
    </source>
</evidence>
<accession>C8NE73</accession>
<dbReference type="EMBL" id="ACKZ01000008">
    <property type="protein sequence ID" value="EEW37974.1"/>
    <property type="molecule type" value="Genomic_DNA"/>
</dbReference>
<dbReference type="InterPro" id="IPR036249">
    <property type="entry name" value="Thioredoxin-like_sf"/>
</dbReference>
<comment type="caution">
    <text evidence="1">The sequence shown here is derived from an EMBL/GenBank/DDBJ whole genome shotgun (WGS) entry which is preliminary data.</text>
</comment>
<dbReference type="SUPFAM" id="SSF52833">
    <property type="entry name" value="Thioredoxin-like"/>
    <property type="match status" value="1"/>
</dbReference>